<accession>A0A4Q2KWK4</accession>
<dbReference type="GO" id="GO:0005524">
    <property type="term" value="F:ATP binding"/>
    <property type="evidence" value="ECO:0007669"/>
    <property type="project" value="UniProtKB-KW"/>
</dbReference>
<dbReference type="SUPFAM" id="SSF52540">
    <property type="entry name" value="P-loop containing nucleoside triphosphate hydrolases"/>
    <property type="match status" value="1"/>
</dbReference>
<dbReference type="NCBIfam" id="TIGR00150">
    <property type="entry name" value="T6A_YjeE"/>
    <property type="match status" value="1"/>
</dbReference>
<dbReference type="GO" id="GO:0046872">
    <property type="term" value="F:metal ion binding"/>
    <property type="evidence" value="ECO:0007669"/>
    <property type="project" value="UniProtKB-KW"/>
</dbReference>
<keyword evidence="13" id="KW-0808">Transferase</keyword>
<protein>
    <recommendedName>
        <fullName evidence="3">tRNA threonylcarbamoyladenosine biosynthesis protein TsaE</fullName>
    </recommendedName>
    <alternativeName>
        <fullName evidence="11">t(6)A37 threonylcarbamoyladenosine biosynthesis protein TsaE</fullName>
    </alternativeName>
</protein>
<evidence type="ECO:0000256" key="6">
    <source>
        <dbReference type="ARBA" id="ARBA00022723"/>
    </source>
</evidence>
<keyword evidence="6" id="KW-0479">Metal-binding</keyword>
<organism evidence="13 14">
    <name type="scientific">Agromyces albus</name>
    <dbReference type="NCBI Taxonomy" id="205332"/>
    <lineage>
        <taxon>Bacteria</taxon>
        <taxon>Bacillati</taxon>
        <taxon>Actinomycetota</taxon>
        <taxon>Actinomycetes</taxon>
        <taxon>Micrococcales</taxon>
        <taxon>Microbacteriaceae</taxon>
        <taxon>Agromyces</taxon>
    </lineage>
</organism>
<dbReference type="EMBL" id="SDPN01000018">
    <property type="protein sequence ID" value="RXZ69995.1"/>
    <property type="molecule type" value="Genomic_DNA"/>
</dbReference>
<evidence type="ECO:0000256" key="3">
    <source>
        <dbReference type="ARBA" id="ARBA00019010"/>
    </source>
</evidence>
<keyword evidence="4" id="KW-0963">Cytoplasm</keyword>
<dbReference type="OrthoDB" id="9800307at2"/>
<comment type="subcellular location">
    <subcellularLocation>
        <location evidence="1">Cytoplasm</location>
    </subcellularLocation>
</comment>
<evidence type="ECO:0000256" key="10">
    <source>
        <dbReference type="ARBA" id="ARBA00024908"/>
    </source>
</evidence>
<dbReference type="PANTHER" id="PTHR33540">
    <property type="entry name" value="TRNA THREONYLCARBAMOYLADENOSINE BIOSYNTHESIS PROTEIN TSAE"/>
    <property type="match status" value="1"/>
</dbReference>
<evidence type="ECO:0000256" key="9">
    <source>
        <dbReference type="ARBA" id="ARBA00022842"/>
    </source>
</evidence>
<proteinExistence type="inferred from homology"/>
<evidence type="ECO:0000256" key="4">
    <source>
        <dbReference type="ARBA" id="ARBA00022490"/>
    </source>
</evidence>
<evidence type="ECO:0000256" key="1">
    <source>
        <dbReference type="ARBA" id="ARBA00004496"/>
    </source>
</evidence>
<name>A0A4Q2KWK4_9MICO</name>
<evidence type="ECO:0000256" key="8">
    <source>
        <dbReference type="ARBA" id="ARBA00022840"/>
    </source>
</evidence>
<reference evidence="13 14" key="1">
    <citation type="submission" date="2019-01" db="EMBL/GenBank/DDBJ databases">
        <title>Agromyces.</title>
        <authorList>
            <person name="Li J."/>
        </authorList>
    </citation>
    <scope>NUCLEOTIDE SEQUENCE [LARGE SCALE GENOMIC DNA]</scope>
    <source>
        <strain evidence="13 14">DSM 15934</strain>
    </source>
</reference>
<keyword evidence="9" id="KW-0460">Magnesium</keyword>
<comment type="similarity">
    <text evidence="2">Belongs to the TsaE family.</text>
</comment>
<comment type="caution">
    <text evidence="13">The sequence shown here is derived from an EMBL/GenBank/DDBJ whole genome shotgun (WGS) entry which is preliminary data.</text>
</comment>
<keyword evidence="7" id="KW-0547">Nucleotide-binding</keyword>
<dbReference type="GO" id="GO:0005737">
    <property type="term" value="C:cytoplasm"/>
    <property type="evidence" value="ECO:0007669"/>
    <property type="project" value="UniProtKB-SubCell"/>
</dbReference>
<dbReference type="Gene3D" id="3.40.50.300">
    <property type="entry name" value="P-loop containing nucleotide triphosphate hydrolases"/>
    <property type="match status" value="1"/>
</dbReference>
<feature type="region of interest" description="Disordered" evidence="12">
    <location>
        <begin position="140"/>
        <end position="171"/>
    </location>
</feature>
<evidence type="ECO:0000256" key="7">
    <source>
        <dbReference type="ARBA" id="ARBA00022741"/>
    </source>
</evidence>
<dbReference type="Proteomes" id="UP000293865">
    <property type="component" value="Unassembled WGS sequence"/>
</dbReference>
<dbReference type="RefSeq" id="WP_129520996.1">
    <property type="nucleotide sequence ID" value="NZ_SDPN01000018.1"/>
</dbReference>
<evidence type="ECO:0000256" key="5">
    <source>
        <dbReference type="ARBA" id="ARBA00022694"/>
    </source>
</evidence>
<gene>
    <name evidence="13" type="primary">tsaE</name>
    <name evidence="13" type="ORF">ESP51_11250</name>
</gene>
<dbReference type="InterPro" id="IPR003442">
    <property type="entry name" value="T6A_TsaE"/>
</dbReference>
<dbReference type="InterPro" id="IPR027417">
    <property type="entry name" value="P-loop_NTPase"/>
</dbReference>
<comment type="function">
    <text evidence="10">Required for the formation of a threonylcarbamoyl group on adenosine at position 37 (t(6)A37) in tRNAs that read codons beginning with adenine. Is involved in the transfer of the threonylcarbamoyl moiety of threonylcarbamoyl-AMP (TC-AMP) to the N6 group of A37, together with TsaD and TsaB. TsaE seems to play an indirect role in the t(6)A biosynthesis pathway, possibly in regulating the core enzymatic function of TsaD.</text>
</comment>
<evidence type="ECO:0000313" key="14">
    <source>
        <dbReference type="Proteomes" id="UP000293865"/>
    </source>
</evidence>
<evidence type="ECO:0000256" key="11">
    <source>
        <dbReference type="ARBA" id="ARBA00032441"/>
    </source>
</evidence>
<keyword evidence="8" id="KW-0067">ATP-binding</keyword>
<evidence type="ECO:0000256" key="12">
    <source>
        <dbReference type="SAM" id="MobiDB-lite"/>
    </source>
</evidence>
<dbReference type="GO" id="GO:0002949">
    <property type="term" value="P:tRNA threonylcarbamoyladenosine modification"/>
    <property type="evidence" value="ECO:0007669"/>
    <property type="project" value="InterPro"/>
</dbReference>
<evidence type="ECO:0000256" key="2">
    <source>
        <dbReference type="ARBA" id="ARBA00007599"/>
    </source>
</evidence>
<dbReference type="GO" id="GO:0016740">
    <property type="term" value="F:transferase activity"/>
    <property type="evidence" value="ECO:0007669"/>
    <property type="project" value="UniProtKB-KW"/>
</dbReference>
<keyword evidence="5" id="KW-0819">tRNA processing</keyword>
<evidence type="ECO:0000313" key="13">
    <source>
        <dbReference type="EMBL" id="RXZ69995.1"/>
    </source>
</evidence>
<dbReference type="AlphaFoldDB" id="A0A4Q2KWK4"/>
<sequence>MMRIEVPTAEDMEAFGRELGGALRTGDLVVLSGPLGAGKTTLTRGIGAGLGVRGPVQSPTFVLARTHPSLVGGPPLVHVDAYRLGSAAQLDDLDLDFDHAVVVAEWGAGLLDDVSESWLEITIDRPTGASAAIEVVDDLDDDDPLDADEPRTLTVAGHGPRWAGTPYADGP</sequence>
<keyword evidence="14" id="KW-1185">Reference proteome</keyword>
<dbReference type="PANTHER" id="PTHR33540:SF2">
    <property type="entry name" value="TRNA THREONYLCARBAMOYLADENOSINE BIOSYNTHESIS PROTEIN TSAE"/>
    <property type="match status" value="1"/>
</dbReference>
<dbReference type="Pfam" id="PF02367">
    <property type="entry name" value="TsaE"/>
    <property type="match status" value="1"/>
</dbReference>